<dbReference type="EMBL" id="GEEE01014677">
    <property type="protein sequence ID" value="JAP48548.1"/>
    <property type="molecule type" value="Transcribed_RNA"/>
</dbReference>
<feature type="region of interest" description="Disordered" evidence="5">
    <location>
        <begin position="946"/>
        <end position="1013"/>
    </location>
</feature>
<evidence type="ECO:0000256" key="4">
    <source>
        <dbReference type="PROSITE-ProRule" id="PRU00192"/>
    </source>
</evidence>
<feature type="compositionally biased region" description="Basic and acidic residues" evidence="5">
    <location>
        <begin position="975"/>
        <end position="1012"/>
    </location>
</feature>
<dbReference type="SUPFAM" id="SSF49265">
    <property type="entry name" value="Fibronectin type III"/>
    <property type="match status" value="1"/>
</dbReference>
<feature type="compositionally biased region" description="Polar residues" evidence="5">
    <location>
        <begin position="1509"/>
        <end position="1519"/>
    </location>
</feature>
<feature type="domain" description="SH3" evidence="6">
    <location>
        <begin position="1271"/>
        <end position="1339"/>
    </location>
</feature>
<evidence type="ECO:0000313" key="8">
    <source>
        <dbReference type="EMBL" id="JAP48548.1"/>
    </source>
</evidence>
<dbReference type="InterPro" id="IPR001452">
    <property type="entry name" value="SH3_domain"/>
</dbReference>
<feature type="compositionally biased region" description="Basic and acidic residues" evidence="5">
    <location>
        <begin position="1520"/>
        <end position="1532"/>
    </location>
</feature>
<keyword evidence="2 4" id="KW-0728">SH3 domain</keyword>
<dbReference type="InterPro" id="IPR036116">
    <property type="entry name" value="FN3_sf"/>
</dbReference>
<proteinExistence type="inferred from homology"/>
<evidence type="ECO:0000256" key="5">
    <source>
        <dbReference type="SAM" id="MobiDB-lite"/>
    </source>
</evidence>
<dbReference type="InterPro" id="IPR013783">
    <property type="entry name" value="Ig-like_fold"/>
</dbReference>
<dbReference type="Pfam" id="PF25523">
    <property type="entry name" value="Ig_RIMBP2"/>
    <property type="match status" value="2"/>
</dbReference>
<comment type="similarity">
    <text evidence="1">Belongs to the RIMBP family.</text>
</comment>
<dbReference type="InterPro" id="IPR003961">
    <property type="entry name" value="FN3_dom"/>
</dbReference>
<dbReference type="InterPro" id="IPR036028">
    <property type="entry name" value="SH3-like_dom_sf"/>
</dbReference>
<dbReference type="InterPro" id="IPR040325">
    <property type="entry name" value="RIMBP1/2/3"/>
</dbReference>
<protein>
    <submittedName>
        <fullName evidence="8">Peripheral-type benzodiazepine receptor-associated protein 1</fullName>
    </submittedName>
</protein>
<keyword evidence="3" id="KW-0677">Repeat</keyword>
<dbReference type="CDD" id="cd00063">
    <property type="entry name" value="FN3"/>
    <property type="match status" value="2"/>
</dbReference>
<feature type="region of interest" description="Disordered" evidence="5">
    <location>
        <begin position="1339"/>
        <end position="1583"/>
    </location>
</feature>
<evidence type="ECO:0000256" key="1">
    <source>
        <dbReference type="ARBA" id="ARBA00010749"/>
    </source>
</evidence>
<feature type="region of interest" description="Disordered" evidence="5">
    <location>
        <begin position="136"/>
        <end position="157"/>
    </location>
</feature>
<dbReference type="CDD" id="cd12012">
    <property type="entry name" value="SH3_RIM-BP_2"/>
    <property type="match status" value="1"/>
</dbReference>
<evidence type="ECO:0000256" key="3">
    <source>
        <dbReference type="ARBA" id="ARBA00022737"/>
    </source>
</evidence>
<feature type="compositionally biased region" description="Polar residues" evidence="5">
    <location>
        <begin position="1381"/>
        <end position="1401"/>
    </location>
</feature>
<evidence type="ECO:0000259" key="6">
    <source>
        <dbReference type="PROSITE" id="PS50002"/>
    </source>
</evidence>
<feature type="domain" description="Fibronectin type-III" evidence="7">
    <location>
        <begin position="264"/>
        <end position="354"/>
    </location>
</feature>
<dbReference type="GO" id="GO:0007274">
    <property type="term" value="P:neuromuscular synaptic transmission"/>
    <property type="evidence" value="ECO:0007669"/>
    <property type="project" value="TreeGrafter"/>
</dbReference>
<dbReference type="PROSITE" id="PS50853">
    <property type="entry name" value="FN3"/>
    <property type="match status" value="2"/>
</dbReference>
<feature type="compositionally biased region" description="Polar residues" evidence="5">
    <location>
        <begin position="1224"/>
        <end position="1234"/>
    </location>
</feature>
<sequence length="1583" mass="176730">METLLQDLRVTSERRKQLFLTNTEIKAQLSDKIGQLSRVLSSSATEAPRITTTELEEAIESLKRKLRESERHCTLESLRYEELLLDIESSQMRQRRNELGSILLEKPSMQSNSTDKSPQRDLLDLIKPTKYIEVHSSTNNQGIDQDESARDDLDEFPNNDEWITNRRVPAPRCIALEKQMVHSVIISWKSPEFTANNHEEVTAYHVYADGQFRTSVGDHEKLRALVDDIDASRQHRICVRTVTARGQSKDAECTLLVGKGATATPSCLKASHITTNSAKLSWLPGSSNFYHAIYLNDHELRVCQPGVHKIFLTGLQPDTLQRVRVEARRKSTDTVVTQRQSKLSLQSPVSPDEHPKNSVVLEFRTAPIGLPDPPKNVQIDAGPQDGVLLVSWRPVPQVTQVIANYENEPLVQGYSVCINGHLFEEIRGGAKDHVLLSLEQLAKFLRSASFQSKTSSQQDMSTLSVVNVPSTVDETSGLMARLQLERRDIKQDQENVSDHTDPETALELWLTVHSTVSASAVAHATATGPISTKVSSRAASNGLLKDAAAGPASPPIRLLPNLLLISAGSLEAATEIFGLPLCRRLGLNEKSAAVACVNLRRRQPVTIEIERPGMDAERSDNADSGDETTSVLHVDAAHISPAARTSSPTSDALDSAEALLRERKLQQYSFSDSFKHSDRNSHCNYFDDRKYQSARGISPLRHSSLHSSYGLHSKRPYMATSGYTDCIPRPYSLSRPHVKNYPDSYGFDREGRSLRPTRSMSDDNENPSQKYFYSMTRESRSQHFPSTESTESEIVHDHQARALSSYRIHHLNHMNPRVLARIRPFGPARSSFDIRQGGRIFENDLDYPYRLSAASHPRRHACRLHKAPAVKSQANLGTYVPGMGYTMRRSKSLGRGGHLRPSRSGVNENAFISCLSSSSNDEGVSRAYFERLGRVGQKSRFPIGLTVPQSISRSRSVSPHGQSRHHRRNSPYRWTMHERPSRRTSPDVSSGHDDGYSTRDHLKARRSPTERRSIRRWLHKMASVPEISVSKNPLHAGQKAVKDGTQESKISSENDACLFVAMYSYDPATMSPNPGAVNDELPFREGQVIRVYGECDEDGFYFGECNGKRGLVPSNMVRAVQNNEVPTAKFTSQHQRMRRGSAGASERRIPPGQIQASQTLNQSRSQKCRLGGKKEEGLKNQGRSLIPHNREHTNTERRPTGSYPSRNKNTPGPEGPKLGGHGQSGVNVSQQLSGAGQDITEIKRRPFFGPSDDETMGSYWQQKPANRHKMHRKRIMEALFDYNPQLYSPNVDVQNELPFCAGDRVLVFGEMDEDGFYFGQLESGRRGLVPSNFLKEVEYRNSNREEEGASRKEKEEGSDFDDETKLTEDIRPCGDDLSGCESESSVNGRISGPYTSQSQNQQKDKASTFAGQSQNVLGYQSPPPVPQGKLKQRRQGPLTGIEAGRQSAFPKKHASLPRGSQKRGHLSDMKEERLLEEESMIALTVPPASDWSGSPVQSNERKMPVQQAKIGNSNQSQETAHLRKSDESDKESVIIMDICSSNNRKSCRKASLSRLSSNEAPEPATSRRRSVFRSPFKKDSGHS</sequence>
<feature type="compositionally biased region" description="Polar residues" evidence="5">
    <location>
        <begin position="947"/>
        <end position="961"/>
    </location>
</feature>
<feature type="compositionally biased region" description="Polar residues" evidence="5">
    <location>
        <begin position="1409"/>
        <end position="1418"/>
    </location>
</feature>
<dbReference type="SUPFAM" id="SSF50044">
    <property type="entry name" value="SH3-domain"/>
    <property type="match status" value="2"/>
</dbReference>
<dbReference type="Gene3D" id="2.30.30.40">
    <property type="entry name" value="SH3 Domains"/>
    <property type="match status" value="2"/>
</dbReference>
<dbReference type="GO" id="GO:0045202">
    <property type="term" value="C:synapse"/>
    <property type="evidence" value="ECO:0007669"/>
    <property type="project" value="GOC"/>
</dbReference>
<keyword evidence="8" id="KW-0675">Receptor</keyword>
<dbReference type="Pfam" id="PF07653">
    <property type="entry name" value="SH3_2"/>
    <property type="match status" value="2"/>
</dbReference>
<dbReference type="SMART" id="SM00326">
    <property type="entry name" value="SH3"/>
    <property type="match status" value="2"/>
</dbReference>
<feature type="compositionally biased region" description="Basic residues" evidence="5">
    <location>
        <begin position="1450"/>
        <end position="1464"/>
    </location>
</feature>
<dbReference type="PROSITE" id="PS50002">
    <property type="entry name" value="SH3"/>
    <property type="match status" value="2"/>
</dbReference>
<dbReference type="FunFam" id="2.30.30.40:FF:000016">
    <property type="entry name" value="RIMS-binding protein 2 isoform X2"/>
    <property type="match status" value="1"/>
</dbReference>
<evidence type="ECO:0000256" key="2">
    <source>
        <dbReference type="ARBA" id="ARBA00022443"/>
    </source>
</evidence>
<gene>
    <name evidence="8" type="primary">RIMB1</name>
    <name evidence="8" type="ORF">TR102397</name>
</gene>
<dbReference type="InterPro" id="IPR057884">
    <property type="entry name" value="FN3_RIM-BP1/2/3"/>
</dbReference>
<dbReference type="SMART" id="SM00060">
    <property type="entry name" value="FN3"/>
    <property type="match status" value="3"/>
</dbReference>
<feature type="domain" description="Fibronectin type-III" evidence="7">
    <location>
        <begin position="170"/>
        <end position="261"/>
    </location>
</feature>
<feature type="compositionally biased region" description="Basic and acidic residues" evidence="5">
    <location>
        <begin position="1339"/>
        <end position="1374"/>
    </location>
</feature>
<dbReference type="InterPro" id="IPR035753">
    <property type="entry name" value="RIM-BP_SH3_2"/>
</dbReference>
<dbReference type="PANTHER" id="PTHR14234">
    <property type="entry name" value="RIM BINDING PROTEIN-RELATED"/>
    <property type="match status" value="1"/>
</dbReference>
<evidence type="ECO:0000259" key="7">
    <source>
        <dbReference type="PROSITE" id="PS50853"/>
    </source>
</evidence>
<feature type="compositionally biased region" description="Basic and acidic residues" evidence="5">
    <location>
        <begin position="1188"/>
        <end position="1199"/>
    </location>
</feature>
<organism evidence="8">
    <name type="scientific">Schistocephalus solidus</name>
    <name type="common">Tapeworm</name>
    <dbReference type="NCBI Taxonomy" id="70667"/>
    <lineage>
        <taxon>Eukaryota</taxon>
        <taxon>Metazoa</taxon>
        <taxon>Spiralia</taxon>
        <taxon>Lophotrochozoa</taxon>
        <taxon>Platyhelminthes</taxon>
        <taxon>Cestoda</taxon>
        <taxon>Eucestoda</taxon>
        <taxon>Diphyllobothriidea</taxon>
        <taxon>Diphyllobothriidae</taxon>
        <taxon>Schistocephalus</taxon>
    </lineage>
</organism>
<dbReference type="FunFam" id="2.30.30.40:FF:000023">
    <property type="entry name" value="RIMS-binding protein 2 isoform F"/>
    <property type="match status" value="1"/>
</dbReference>
<feature type="region of interest" description="Disordered" evidence="5">
    <location>
        <begin position="742"/>
        <end position="767"/>
    </location>
</feature>
<feature type="domain" description="SH3" evidence="6">
    <location>
        <begin position="1054"/>
        <end position="1122"/>
    </location>
</feature>
<name>A0A0X3PA08_SCHSO</name>
<dbReference type="Gene3D" id="2.60.40.10">
    <property type="entry name" value="Immunoglobulins"/>
    <property type="match status" value="2"/>
</dbReference>
<dbReference type="PANTHER" id="PTHR14234:SF19">
    <property type="entry name" value="RIM-BINDING PROTEIN, ISOFORM F"/>
    <property type="match status" value="1"/>
</dbReference>
<accession>A0A0X3PA08</accession>
<feature type="region of interest" description="Disordered" evidence="5">
    <location>
        <begin position="1126"/>
        <end position="1265"/>
    </location>
</feature>
<reference evidence="8" key="1">
    <citation type="submission" date="2016-01" db="EMBL/GenBank/DDBJ databases">
        <title>Reference transcriptome for the parasite Schistocephalus solidus: insights into the molecular evolution of parasitism.</title>
        <authorList>
            <person name="Hebert F.O."/>
            <person name="Grambauer S."/>
            <person name="Barber I."/>
            <person name="Landry C.R."/>
            <person name="Aubin-Horth N."/>
        </authorList>
    </citation>
    <scope>NUCLEOTIDE SEQUENCE</scope>
</reference>
<feature type="compositionally biased region" description="Polar residues" evidence="5">
    <location>
        <begin position="1154"/>
        <end position="1165"/>
    </location>
</feature>